<name>A0A6J6VTD5_9ZZZZ</name>
<gene>
    <name evidence="1" type="ORF">UFOPK2918_00563</name>
</gene>
<evidence type="ECO:0000313" key="1">
    <source>
        <dbReference type="EMBL" id="CAB4775812.1"/>
    </source>
</evidence>
<organism evidence="1">
    <name type="scientific">freshwater metagenome</name>
    <dbReference type="NCBI Taxonomy" id="449393"/>
    <lineage>
        <taxon>unclassified sequences</taxon>
        <taxon>metagenomes</taxon>
        <taxon>ecological metagenomes</taxon>
    </lineage>
</organism>
<dbReference type="AlphaFoldDB" id="A0A6J6VTD5"/>
<reference evidence="1" key="1">
    <citation type="submission" date="2020-05" db="EMBL/GenBank/DDBJ databases">
        <authorList>
            <person name="Chiriac C."/>
            <person name="Salcher M."/>
            <person name="Ghai R."/>
            <person name="Kavagutti S V."/>
        </authorList>
    </citation>
    <scope>NUCLEOTIDE SEQUENCE</scope>
</reference>
<sequence>MRPVKINYELIDAISEDIAQGFSFDQAALNNGISSTTFFRWKQKGLDSESEVIYRDFTKAVGAAAEFSESEALQLVRSAAKIDRNWKAAAWFLERRFPEKYAKRLVQSPGNSESGVDSE</sequence>
<protein>
    <submittedName>
        <fullName evidence="1">Unannotated protein</fullName>
    </submittedName>
</protein>
<dbReference type="Gene3D" id="1.10.10.60">
    <property type="entry name" value="Homeodomain-like"/>
    <property type="match status" value="1"/>
</dbReference>
<dbReference type="EMBL" id="CAEZZT010000029">
    <property type="protein sequence ID" value="CAB4775812.1"/>
    <property type="molecule type" value="Genomic_DNA"/>
</dbReference>
<proteinExistence type="predicted"/>
<accession>A0A6J6VTD5</accession>